<keyword evidence="1" id="KW-0812">Transmembrane</keyword>
<protein>
    <recommendedName>
        <fullName evidence="4">DUF4083 domain-containing protein</fullName>
    </recommendedName>
</protein>
<dbReference type="RefSeq" id="WP_175580289.1">
    <property type="nucleotide sequence ID" value="NZ_RQII01000037.1"/>
</dbReference>
<dbReference type="Proteomes" id="UP000525923">
    <property type="component" value="Unassembled WGS sequence"/>
</dbReference>
<keyword evidence="1" id="KW-0472">Membrane</keyword>
<accession>A0A7W8CQV8</accession>
<feature type="transmembrane region" description="Helical" evidence="1">
    <location>
        <begin position="6"/>
        <end position="24"/>
    </location>
</feature>
<reference evidence="2 3" key="1">
    <citation type="submission" date="2020-08" db="EMBL/GenBank/DDBJ databases">
        <title>Genomic Encyclopedia of Type Strains, Phase IV (KMG-IV): sequencing the most valuable type-strain genomes for metagenomic binning, comparative biology and taxonomic classification.</title>
        <authorList>
            <person name="Goeker M."/>
        </authorList>
    </citation>
    <scope>NUCLEOTIDE SEQUENCE [LARGE SCALE GENOMIC DNA]</scope>
    <source>
        <strain evidence="2 3">DSM 15895</strain>
    </source>
</reference>
<evidence type="ECO:0000256" key="1">
    <source>
        <dbReference type="SAM" id="Phobius"/>
    </source>
</evidence>
<evidence type="ECO:0000313" key="3">
    <source>
        <dbReference type="Proteomes" id="UP000525923"/>
    </source>
</evidence>
<dbReference type="EMBL" id="JACHHE010000003">
    <property type="protein sequence ID" value="MBB5179916.1"/>
    <property type="molecule type" value="Genomic_DNA"/>
</dbReference>
<organism evidence="2 3">
    <name type="scientific">Planococcus koreensis</name>
    <dbReference type="NCBI Taxonomy" id="112331"/>
    <lineage>
        <taxon>Bacteria</taxon>
        <taxon>Bacillati</taxon>
        <taxon>Bacillota</taxon>
        <taxon>Bacilli</taxon>
        <taxon>Bacillales</taxon>
        <taxon>Caryophanaceae</taxon>
        <taxon>Planococcus</taxon>
    </lineage>
</organism>
<evidence type="ECO:0000313" key="2">
    <source>
        <dbReference type="EMBL" id="MBB5179916.1"/>
    </source>
</evidence>
<name>A0A7W8CQV8_9BACL</name>
<proteinExistence type="predicted"/>
<evidence type="ECO:0008006" key="4">
    <source>
        <dbReference type="Google" id="ProtNLM"/>
    </source>
</evidence>
<dbReference type="AlphaFoldDB" id="A0A7W8CQV8"/>
<comment type="caution">
    <text evidence="2">The sequence shown here is derived from an EMBL/GenBank/DDBJ whole genome shotgun (WGS) entry which is preliminary data.</text>
</comment>
<sequence length="49" mass="5682">MDVGLTGFIGMLLFVAVLLAIRWIRVIKINSTKQVEQNEEIINLLRRQQ</sequence>
<gene>
    <name evidence="2" type="ORF">HNQ44_001340</name>
</gene>
<keyword evidence="3" id="KW-1185">Reference proteome</keyword>
<keyword evidence="1" id="KW-1133">Transmembrane helix</keyword>